<evidence type="ECO:0000313" key="2">
    <source>
        <dbReference type="EMBL" id="MQM00693.1"/>
    </source>
</evidence>
<sequence>FSALFRTVNGRHRGGGKGDRVDGRLVGVEQPPVVLDPRRLLLVLVEHGEDVRLHRLPGLPGRPLPDMGHQVRVVDPGVLHGGREPTGRRPASLRHDDVDAAGPHPVQRRIHGVHHGVEQVLVFEAVVAIHHDDVRRGELGIVEVDVLGVARVAEVGVDVHQEGRPRAAQELHDGPHHRPHLGAELADGRRVGLSHDSVLHRRRHLDLVSQAGGGEGLVDVAHGREDVLGHPFVEDDLVADGDVAEADVGPVGENVVADPVGGGGGALGKVPKGAGEVEEEIDVGAAEGLEDLLAGVVDPHPADVVGSVHADNLPGRRQVVAQPAIADTHRLRTWLICRRQIMRQRDGEGGCFTPVGVIAISGPASRSRVATRGSCPVEAMDRRRVRPLLSNALPPYVNSHQRPPQVALRT</sequence>
<proteinExistence type="predicted"/>
<evidence type="ECO:0000256" key="1">
    <source>
        <dbReference type="SAM" id="MobiDB-lite"/>
    </source>
</evidence>
<comment type="caution">
    <text evidence="2">The sequence shown here is derived from an EMBL/GenBank/DDBJ whole genome shotgun (WGS) entry which is preliminary data.</text>
</comment>
<dbReference type="Proteomes" id="UP000652761">
    <property type="component" value="Unassembled WGS sequence"/>
</dbReference>
<dbReference type="EMBL" id="NMUH01002553">
    <property type="protein sequence ID" value="MQM00693.1"/>
    <property type="molecule type" value="Genomic_DNA"/>
</dbReference>
<organism evidence="2 3">
    <name type="scientific">Colocasia esculenta</name>
    <name type="common">Wild taro</name>
    <name type="synonym">Arum esculentum</name>
    <dbReference type="NCBI Taxonomy" id="4460"/>
    <lineage>
        <taxon>Eukaryota</taxon>
        <taxon>Viridiplantae</taxon>
        <taxon>Streptophyta</taxon>
        <taxon>Embryophyta</taxon>
        <taxon>Tracheophyta</taxon>
        <taxon>Spermatophyta</taxon>
        <taxon>Magnoliopsida</taxon>
        <taxon>Liliopsida</taxon>
        <taxon>Araceae</taxon>
        <taxon>Aroideae</taxon>
        <taxon>Colocasieae</taxon>
        <taxon>Colocasia</taxon>
    </lineage>
</organism>
<keyword evidence="3" id="KW-1185">Reference proteome</keyword>
<accession>A0A843VNS5</accession>
<feature type="region of interest" description="Disordered" evidence="1">
    <location>
        <begin position="78"/>
        <end position="98"/>
    </location>
</feature>
<feature type="compositionally biased region" description="Basic and acidic residues" evidence="1">
    <location>
        <begin position="81"/>
        <end position="98"/>
    </location>
</feature>
<dbReference type="AlphaFoldDB" id="A0A843VNS5"/>
<feature type="non-terminal residue" evidence="2">
    <location>
        <position position="1"/>
    </location>
</feature>
<name>A0A843VNS5_COLES</name>
<feature type="non-terminal residue" evidence="2">
    <location>
        <position position="410"/>
    </location>
</feature>
<gene>
    <name evidence="2" type="ORF">Taro_033436</name>
</gene>
<reference evidence="2" key="1">
    <citation type="submission" date="2017-07" db="EMBL/GenBank/DDBJ databases">
        <title>Taro Niue Genome Assembly and Annotation.</title>
        <authorList>
            <person name="Atibalentja N."/>
            <person name="Keating K."/>
            <person name="Fields C.J."/>
        </authorList>
    </citation>
    <scope>NUCLEOTIDE SEQUENCE</scope>
    <source>
        <strain evidence="2">Niue_2</strain>
        <tissue evidence="2">Leaf</tissue>
    </source>
</reference>
<feature type="region of interest" description="Disordered" evidence="1">
    <location>
        <begin position="1"/>
        <end position="24"/>
    </location>
</feature>
<evidence type="ECO:0000313" key="3">
    <source>
        <dbReference type="Proteomes" id="UP000652761"/>
    </source>
</evidence>
<protein>
    <submittedName>
        <fullName evidence="2">Uncharacterized protein</fullName>
    </submittedName>
</protein>